<feature type="transmembrane region" description="Helical" evidence="1">
    <location>
        <begin position="6"/>
        <end position="25"/>
    </location>
</feature>
<gene>
    <name evidence="2" type="ORF">NECHADRAFT_88515</name>
</gene>
<keyword evidence="1" id="KW-0472">Membrane</keyword>
<reference evidence="2 3" key="1">
    <citation type="journal article" date="2009" name="PLoS Genet.">
        <title>The genome of Nectria haematococca: contribution of supernumerary chromosomes to gene expansion.</title>
        <authorList>
            <person name="Coleman J.J."/>
            <person name="Rounsley S.D."/>
            <person name="Rodriguez-Carres M."/>
            <person name="Kuo A."/>
            <person name="Wasmann C.C."/>
            <person name="Grimwood J."/>
            <person name="Schmutz J."/>
            <person name="Taga M."/>
            <person name="White G.J."/>
            <person name="Zhou S."/>
            <person name="Schwartz D.C."/>
            <person name="Freitag M."/>
            <person name="Ma L.J."/>
            <person name="Danchin E.G."/>
            <person name="Henrissat B."/>
            <person name="Coutinho P.M."/>
            <person name="Nelson D.R."/>
            <person name="Straney D."/>
            <person name="Napoli C.A."/>
            <person name="Barker B.M."/>
            <person name="Gribskov M."/>
            <person name="Rep M."/>
            <person name="Kroken S."/>
            <person name="Molnar I."/>
            <person name="Rensing C."/>
            <person name="Kennell J.C."/>
            <person name="Zamora J."/>
            <person name="Farman M.L."/>
            <person name="Selker E.U."/>
            <person name="Salamov A."/>
            <person name="Shapiro H."/>
            <person name="Pangilinan J."/>
            <person name="Lindquist E."/>
            <person name="Lamers C."/>
            <person name="Grigoriev I.V."/>
            <person name="Geiser D.M."/>
            <person name="Covert S.F."/>
            <person name="Temporini E."/>
            <person name="Vanetten H.D."/>
        </authorList>
    </citation>
    <scope>NUCLEOTIDE SEQUENCE [LARGE SCALE GENOMIC DNA]</scope>
    <source>
        <strain evidence="3">ATCC MYA-4622 / CBS 123669 / FGSC 9596 / NRRL 45880 / 77-13-4</strain>
    </source>
</reference>
<dbReference type="KEGG" id="nhe:NECHADRAFT_88515"/>
<protein>
    <submittedName>
        <fullName evidence="2">Uncharacterized protein</fullName>
    </submittedName>
</protein>
<dbReference type="VEuPathDB" id="FungiDB:NECHADRAFT_88515"/>
<dbReference type="OrthoDB" id="10298883at2759"/>
<dbReference type="EMBL" id="GG698915">
    <property type="protein sequence ID" value="EEU38571.1"/>
    <property type="molecule type" value="Genomic_DNA"/>
</dbReference>
<name>C7ZBL5_FUSV7</name>
<evidence type="ECO:0000313" key="2">
    <source>
        <dbReference type="EMBL" id="EEU38571.1"/>
    </source>
</evidence>
<keyword evidence="1" id="KW-0812">Transmembrane</keyword>
<proteinExistence type="predicted"/>
<dbReference type="HOGENOM" id="CLU_1428362_0_0_1"/>
<dbReference type="AlphaFoldDB" id="C7ZBL5"/>
<sequence length="190" mass="21045">MATQLAQLAWATTGFTGFTGFAGFMHASKHKLKLAKPVPYLARPRAHAFWLLSASFFAALTPKPPPDQHQIPSPRWTQATLLVQPPNSVPWMRRFSAKGQNREPQELSCAAVKAKSEKLTPRSARILWLLLVVGARPWPWVCDSWGPPSRGRVWVPPPAVARRAGTWSATPYGTCNRYPSQKNQGQAILG</sequence>
<dbReference type="Proteomes" id="UP000005206">
    <property type="component" value="Chromosome 14"/>
</dbReference>
<dbReference type="InParanoid" id="C7ZBL5"/>
<organism evidence="2 3">
    <name type="scientific">Fusarium vanettenii (strain ATCC MYA-4622 / CBS 123669 / FGSC 9596 / NRRL 45880 / 77-13-4)</name>
    <name type="common">Fusarium solani subsp. pisi</name>
    <dbReference type="NCBI Taxonomy" id="660122"/>
    <lineage>
        <taxon>Eukaryota</taxon>
        <taxon>Fungi</taxon>
        <taxon>Dikarya</taxon>
        <taxon>Ascomycota</taxon>
        <taxon>Pezizomycotina</taxon>
        <taxon>Sordariomycetes</taxon>
        <taxon>Hypocreomycetidae</taxon>
        <taxon>Hypocreales</taxon>
        <taxon>Nectriaceae</taxon>
        <taxon>Fusarium</taxon>
        <taxon>Fusarium solani species complex</taxon>
        <taxon>Fusarium vanettenii</taxon>
    </lineage>
</organism>
<evidence type="ECO:0000313" key="3">
    <source>
        <dbReference type="Proteomes" id="UP000005206"/>
    </source>
</evidence>
<keyword evidence="1" id="KW-1133">Transmembrane helix</keyword>
<dbReference type="RefSeq" id="XP_003044284.1">
    <property type="nucleotide sequence ID" value="XM_003044238.1"/>
</dbReference>
<dbReference type="GeneID" id="9670607"/>
<accession>C7ZBL5</accession>
<evidence type="ECO:0000256" key="1">
    <source>
        <dbReference type="SAM" id="Phobius"/>
    </source>
</evidence>
<keyword evidence="3" id="KW-1185">Reference proteome</keyword>